<accession>A0A820F4S3</accession>
<dbReference type="EMBL" id="CAJOBE010023722">
    <property type="protein sequence ID" value="CAF4258732.1"/>
    <property type="molecule type" value="Genomic_DNA"/>
</dbReference>
<feature type="compositionally biased region" description="Acidic residues" evidence="1">
    <location>
        <begin position="38"/>
        <end position="47"/>
    </location>
</feature>
<evidence type="ECO:0000313" key="2">
    <source>
        <dbReference type="EMBL" id="CAF1555642.1"/>
    </source>
</evidence>
<dbReference type="Proteomes" id="UP000663874">
    <property type="component" value="Unassembled WGS sequence"/>
</dbReference>
<name>A0A820F4S3_9BILA</name>
<evidence type="ECO:0000313" key="4">
    <source>
        <dbReference type="Proteomes" id="UP000663874"/>
    </source>
</evidence>
<feature type="region of interest" description="Disordered" evidence="1">
    <location>
        <begin position="32"/>
        <end position="53"/>
    </location>
</feature>
<evidence type="ECO:0000256" key="1">
    <source>
        <dbReference type="SAM" id="MobiDB-lite"/>
    </source>
</evidence>
<reference evidence="3" key="1">
    <citation type="submission" date="2021-02" db="EMBL/GenBank/DDBJ databases">
        <authorList>
            <person name="Nowell W R."/>
        </authorList>
    </citation>
    <scope>NUCLEOTIDE SEQUENCE</scope>
</reference>
<comment type="caution">
    <text evidence="3">The sequence shown here is derived from an EMBL/GenBank/DDBJ whole genome shotgun (WGS) entry which is preliminary data.</text>
</comment>
<sequence>ISVTKNTFHIEMPGLSKRQAELRSAIFERWSKDNVSSESEESEEEDTKMDADFKVDTDDEEDFFREIWFK</sequence>
<dbReference type="Proteomes" id="UP000663889">
    <property type="component" value="Unassembled WGS sequence"/>
</dbReference>
<evidence type="ECO:0000313" key="3">
    <source>
        <dbReference type="EMBL" id="CAF4258732.1"/>
    </source>
</evidence>
<proteinExistence type="predicted"/>
<dbReference type="EMBL" id="CAJNOU010011074">
    <property type="protein sequence ID" value="CAF1555642.1"/>
    <property type="molecule type" value="Genomic_DNA"/>
</dbReference>
<gene>
    <name evidence="3" type="ORF">FNK824_LOCUS38970</name>
    <name evidence="2" type="ORF">SEV965_LOCUS38914</name>
</gene>
<feature type="non-terminal residue" evidence="3">
    <location>
        <position position="1"/>
    </location>
</feature>
<dbReference type="AlphaFoldDB" id="A0A820F4S3"/>
<organism evidence="3 4">
    <name type="scientific">Rotaria sordida</name>
    <dbReference type="NCBI Taxonomy" id="392033"/>
    <lineage>
        <taxon>Eukaryota</taxon>
        <taxon>Metazoa</taxon>
        <taxon>Spiralia</taxon>
        <taxon>Gnathifera</taxon>
        <taxon>Rotifera</taxon>
        <taxon>Eurotatoria</taxon>
        <taxon>Bdelloidea</taxon>
        <taxon>Philodinida</taxon>
        <taxon>Philodinidae</taxon>
        <taxon>Rotaria</taxon>
    </lineage>
</organism>
<protein>
    <submittedName>
        <fullName evidence="3">Uncharacterized protein</fullName>
    </submittedName>
</protein>